<reference evidence="2 3" key="1">
    <citation type="journal article" date="2002" name="J. Gen. Virol.">
        <title>The sequence of camelpox virus shows it is most closely related to variola virus, the cause of smallpox.</title>
        <authorList>
            <person name="Gubser C."/>
            <person name="Smith G.L."/>
        </authorList>
    </citation>
    <scope>NUCLEOTIDE SEQUENCE [LARGE SCALE GENOMIC DNA]</scope>
    <source>
        <strain evidence="2">CMS</strain>
    </source>
</reference>
<dbReference type="EMBL" id="AY009089">
    <property type="protein sequence ID" value="AAG37710.1"/>
    <property type="molecule type" value="Genomic_DNA"/>
</dbReference>
<name>Q8QPZ9_CAMPS</name>
<keyword evidence="1" id="KW-0812">Transmembrane</keyword>
<proteinExistence type="predicted"/>
<keyword evidence="1" id="KW-1133">Transmembrane helix</keyword>
<feature type="transmembrane region" description="Helical" evidence="1">
    <location>
        <begin position="47"/>
        <end position="70"/>
    </location>
</feature>
<evidence type="ECO:0000313" key="2">
    <source>
        <dbReference type="EMBL" id="AAG37710.1"/>
    </source>
</evidence>
<organismHost>
    <name type="scientific">Camelus</name>
    <dbReference type="NCBI Taxonomy" id="9836"/>
</organismHost>
<organism evidence="2 3">
    <name type="scientific">Camelpox virus (strain CMS)</name>
    <dbReference type="NCBI Taxonomy" id="203172"/>
    <lineage>
        <taxon>Viruses</taxon>
        <taxon>Varidnaviria</taxon>
        <taxon>Bamfordvirae</taxon>
        <taxon>Nucleocytoviricota</taxon>
        <taxon>Pokkesviricetes</taxon>
        <taxon>Chitovirales</taxon>
        <taxon>Poxviridae</taxon>
        <taxon>Chordopoxvirinae</taxon>
        <taxon>Orthopoxvirus</taxon>
        <taxon>Orthopoxvirus camelpox</taxon>
        <taxon>Camelpox virus</taxon>
    </lineage>
</organism>
<accession>Q8QPZ9</accession>
<sequence length="84" mass="10366">MIWAYRVTSSTYHHQLYNILWFVLRSYRFDHLYHKLCHRLQPMKNDIYSLSWVGVRHVFLFSMFILYTLFNDGLLKLYHPAIII</sequence>
<gene>
    <name evidence="2" type="primary">CMP199.5L</name>
</gene>
<keyword evidence="1" id="KW-0472">Membrane</keyword>
<dbReference type="Proteomes" id="UP000107153">
    <property type="component" value="Segment"/>
</dbReference>
<evidence type="ECO:0000313" key="3">
    <source>
        <dbReference type="Proteomes" id="UP000107153"/>
    </source>
</evidence>
<protein>
    <submittedName>
        <fullName evidence="2">CMP199.5L</fullName>
    </submittedName>
</protein>
<evidence type="ECO:0000256" key="1">
    <source>
        <dbReference type="SAM" id="Phobius"/>
    </source>
</evidence>